<dbReference type="Gene3D" id="3.40.50.300">
    <property type="entry name" value="P-loop containing nucleotide triphosphate hydrolases"/>
    <property type="match status" value="1"/>
</dbReference>
<feature type="domain" description="G" evidence="2">
    <location>
        <begin position="284"/>
        <end position="358"/>
    </location>
</feature>
<dbReference type="InterPro" id="IPR027417">
    <property type="entry name" value="P-loop_NTPase"/>
</dbReference>
<dbReference type="Gene3D" id="2.60.20.10">
    <property type="entry name" value="Crystallins"/>
    <property type="match status" value="1"/>
</dbReference>
<keyword evidence="1" id="KW-0732">Signal</keyword>
<dbReference type="InterPro" id="IPR011024">
    <property type="entry name" value="G_crystallin-like"/>
</dbReference>
<dbReference type="PANTHER" id="PTHR32046">
    <property type="entry name" value="G DOMAIN-CONTAINING PROTEIN"/>
    <property type="match status" value="1"/>
</dbReference>
<evidence type="ECO:0000256" key="1">
    <source>
        <dbReference type="SAM" id="SignalP"/>
    </source>
</evidence>
<sequence length="782" mass="88832">MSRLKYKAGFFARFLVILISLIPVSYSFQNPYQSKKCGEIFYEDGFSGAKLELVDQDYSLDLAENYQVTNGWNKTSSIRVESGCVMNLCNETYFDGECKTLTNGSYGTSQLSSSIGFTIASASCACEKECKCSDIYMRKSSCARAYLNTGCNTCNTYYTDLSIPSDLFPEDFRGKVKSLTLRKGCELKLYPEEDYQGDPEIITDEIVENYSTEFLSYECKCNNQTFEPRPPPPRPSNFPPLVDIPPTITEVLNMLGDPKYAKHEGLKASAKSWRKKRSQKNAYILLLGSTGSGKSSTINLLFDNPTITKTGDFLSTTTDIHEYKVTMPIDELGLANTELRVIDTPSLGDTRGVQQDAKFLATLDKFLSTHEELKDRIPNAVLVFHKFTDNRFAGVGSRYVKMLRGLDAFREKLTDENYSNVIHVFTHFSSATRQTKRNPWARLATFKKVIEEYTTFPRPTIITVAENKGRENNLKTVNGYYQLENKEFYPRNLFEQLETITKNGGDPIGLGVFRTAFRNPEDFKVRSSTFKLVNNDGEKVQRYLRIILNIYLGIVRTEVSQILEQVWDTKVPTTLKKRYPVSLEYLQKSLYMRHINTKEDIPRTTTEILRLLSALKHDQATTMMLEKGLGISPPIFPQNSIAGFCYNIFNDAPLSVTPFEMRDSYQTDIGFIIPSFLTCKLEQSSTQNFIVVEDQQSYIQERLKSIGIEGQISPTLFKGTPKPGYNIKTIAFQNGSSALSAQWAFKKFQFILNERPSLKKEFVDAVKALPTFRENDHEAVTN</sequence>
<name>A0ABP1RW03_9HEXA</name>
<evidence type="ECO:0000313" key="4">
    <source>
        <dbReference type="Proteomes" id="UP001642540"/>
    </source>
</evidence>
<keyword evidence="4" id="KW-1185">Reference proteome</keyword>
<feature type="chain" id="PRO_5045234511" description="G domain-containing protein" evidence="1">
    <location>
        <begin position="28"/>
        <end position="782"/>
    </location>
</feature>
<dbReference type="SUPFAM" id="SSF52540">
    <property type="entry name" value="P-loop containing nucleoside triphosphate hydrolases"/>
    <property type="match status" value="1"/>
</dbReference>
<gene>
    <name evidence="3" type="ORF">ODALV1_LOCUS26694</name>
</gene>
<evidence type="ECO:0000313" key="3">
    <source>
        <dbReference type="EMBL" id="CAL8136948.1"/>
    </source>
</evidence>
<protein>
    <recommendedName>
        <fullName evidence="2">G domain-containing protein</fullName>
    </recommendedName>
</protein>
<dbReference type="InterPro" id="IPR006073">
    <property type="entry name" value="GTP-bd"/>
</dbReference>
<accession>A0ABP1RW03</accession>
<proteinExistence type="predicted"/>
<feature type="signal peptide" evidence="1">
    <location>
        <begin position="1"/>
        <end position="27"/>
    </location>
</feature>
<evidence type="ECO:0000259" key="2">
    <source>
        <dbReference type="Pfam" id="PF01926"/>
    </source>
</evidence>
<dbReference type="Proteomes" id="UP001642540">
    <property type="component" value="Unassembled WGS sequence"/>
</dbReference>
<dbReference type="EMBL" id="CAXLJM020000112">
    <property type="protein sequence ID" value="CAL8136948.1"/>
    <property type="molecule type" value="Genomic_DNA"/>
</dbReference>
<reference evidence="3 4" key="1">
    <citation type="submission" date="2024-08" db="EMBL/GenBank/DDBJ databases">
        <authorList>
            <person name="Cucini C."/>
            <person name="Frati F."/>
        </authorList>
    </citation>
    <scope>NUCLEOTIDE SEQUENCE [LARGE SCALE GENOMIC DNA]</scope>
</reference>
<organism evidence="3 4">
    <name type="scientific">Orchesella dallaii</name>
    <dbReference type="NCBI Taxonomy" id="48710"/>
    <lineage>
        <taxon>Eukaryota</taxon>
        <taxon>Metazoa</taxon>
        <taxon>Ecdysozoa</taxon>
        <taxon>Arthropoda</taxon>
        <taxon>Hexapoda</taxon>
        <taxon>Collembola</taxon>
        <taxon>Entomobryomorpha</taxon>
        <taxon>Entomobryoidea</taxon>
        <taxon>Orchesellidae</taxon>
        <taxon>Orchesellinae</taxon>
        <taxon>Orchesella</taxon>
    </lineage>
</organism>
<dbReference type="PANTHER" id="PTHR32046:SF11">
    <property type="entry name" value="IMMUNE-ASSOCIATED NUCLEOTIDE-BINDING PROTEIN 10-LIKE"/>
    <property type="match status" value="1"/>
</dbReference>
<dbReference type="SUPFAM" id="SSF49695">
    <property type="entry name" value="gamma-Crystallin-like"/>
    <property type="match status" value="1"/>
</dbReference>
<comment type="caution">
    <text evidence="3">The sequence shown here is derived from an EMBL/GenBank/DDBJ whole genome shotgun (WGS) entry which is preliminary data.</text>
</comment>
<dbReference type="Pfam" id="PF01926">
    <property type="entry name" value="MMR_HSR1"/>
    <property type="match status" value="1"/>
</dbReference>